<dbReference type="EMBL" id="VAFL01000014">
    <property type="protein sequence ID" value="TKW65322.1"/>
    <property type="molecule type" value="Genomic_DNA"/>
</dbReference>
<feature type="signal peptide" evidence="1">
    <location>
        <begin position="1"/>
        <end position="21"/>
    </location>
</feature>
<protein>
    <submittedName>
        <fullName evidence="2">Flagellar basal body-associated FliL family protein</fullName>
    </submittedName>
</protein>
<feature type="chain" id="PRO_5021842484" evidence="1">
    <location>
        <begin position="22"/>
        <end position="183"/>
    </location>
</feature>
<organism evidence="2 3">
    <name type="scientific">Paracoccus denitrificans</name>
    <dbReference type="NCBI Taxonomy" id="266"/>
    <lineage>
        <taxon>Bacteria</taxon>
        <taxon>Pseudomonadati</taxon>
        <taxon>Pseudomonadota</taxon>
        <taxon>Alphaproteobacteria</taxon>
        <taxon>Rhodobacterales</taxon>
        <taxon>Paracoccaceae</taxon>
        <taxon>Paracoccus</taxon>
    </lineage>
</organism>
<name>A0A533I683_PARDE</name>
<keyword evidence="2" id="KW-0969">Cilium</keyword>
<comment type="caution">
    <text evidence="2">The sequence shown here is derived from an EMBL/GenBank/DDBJ whole genome shotgun (WGS) entry which is preliminary data.</text>
</comment>
<proteinExistence type="predicted"/>
<sequence>MIRKLVSAVAIILAFAGGLYAGDIMRAGSAAKTATQDHAADAAVVSDTDASHADADVAAAKTPPGNGGSHAAPDAEMSYYRFPTQFFVPVMHGDRLDGMMVLTLSVEMPADLQEEVFKKEFRLRDAFLRTLLIHANTGGFDGNFTIEPRMRRLREALMATATEVSEHMVTDVLIEDIARQDAT</sequence>
<keyword evidence="2" id="KW-0282">Flagellum</keyword>
<keyword evidence="2" id="KW-0966">Cell projection</keyword>
<evidence type="ECO:0000256" key="1">
    <source>
        <dbReference type="SAM" id="SignalP"/>
    </source>
</evidence>
<evidence type="ECO:0000313" key="3">
    <source>
        <dbReference type="Proteomes" id="UP000315344"/>
    </source>
</evidence>
<reference evidence="2 3" key="1">
    <citation type="journal article" date="2017" name="Nat. Commun.">
        <title>In situ click chemistry generation of cyclooxygenase-2 inhibitors.</title>
        <authorList>
            <person name="Bhardwaj A."/>
            <person name="Kaur J."/>
            <person name="Wuest M."/>
            <person name="Wuest F."/>
        </authorList>
    </citation>
    <scope>NUCLEOTIDE SEQUENCE [LARGE SCALE GENOMIC DNA]</scope>
    <source>
        <strain evidence="2">S2_012_000_R3_94</strain>
    </source>
</reference>
<evidence type="ECO:0000313" key="2">
    <source>
        <dbReference type="EMBL" id="TKW65322.1"/>
    </source>
</evidence>
<dbReference type="AlphaFoldDB" id="A0A533I683"/>
<keyword evidence="1" id="KW-0732">Signal</keyword>
<gene>
    <name evidence="2" type="ORF">DI616_15395</name>
</gene>
<dbReference type="Proteomes" id="UP000315344">
    <property type="component" value="Unassembled WGS sequence"/>
</dbReference>
<accession>A0A533I683</accession>